<reference evidence="13" key="1">
    <citation type="submission" date="2023-07" db="EMBL/GenBank/DDBJ databases">
        <authorList>
            <person name="Haufschild T."/>
            <person name="Kallscheuer N."/>
            <person name="Hammer J."/>
            <person name="Kohn T."/>
            <person name="Kabuu M."/>
            <person name="Jogler M."/>
            <person name="Wohfarth N."/>
            <person name="Heuer A."/>
            <person name="Rohde M."/>
            <person name="van Teeseling M.C.F."/>
            <person name="Jogler C."/>
        </authorList>
    </citation>
    <scope>NUCLEOTIDE SEQUENCE</scope>
    <source>
        <strain evidence="12">Strain 138</strain>
        <strain evidence="13">Strain 318</strain>
    </source>
</reference>
<keyword evidence="5" id="KW-0677">Repeat</keyword>
<dbReference type="InterPro" id="IPR044751">
    <property type="entry name" value="Ion_transp-like_CBS"/>
</dbReference>
<dbReference type="RefSeq" id="WP_367885179.1">
    <property type="nucleotide sequence ID" value="NZ_CP130612.1"/>
</dbReference>
<evidence type="ECO:0000256" key="4">
    <source>
        <dbReference type="ARBA" id="ARBA00022692"/>
    </source>
</evidence>
<gene>
    <name evidence="12" type="ORF">Strain138_001586</name>
    <name evidence="13" type="ORF">Strain318_001585</name>
</gene>
<dbReference type="SMART" id="SM00116">
    <property type="entry name" value="CBS"/>
    <property type="match status" value="2"/>
</dbReference>
<comment type="subcellular location">
    <subcellularLocation>
        <location evidence="1">Cell membrane</location>
        <topology evidence="1">Multi-pass membrane protein</topology>
    </subcellularLocation>
</comment>
<dbReference type="PANTHER" id="PTHR22777:SF32">
    <property type="entry name" value="UPF0053 INNER MEMBRANE PROTEIN YFJD"/>
    <property type="match status" value="1"/>
</dbReference>
<evidence type="ECO:0000256" key="3">
    <source>
        <dbReference type="ARBA" id="ARBA00022475"/>
    </source>
</evidence>
<evidence type="ECO:0000313" key="12">
    <source>
        <dbReference type="EMBL" id="WKW12302.1"/>
    </source>
</evidence>
<dbReference type="InterPro" id="IPR046342">
    <property type="entry name" value="CBS_dom_sf"/>
</dbReference>
<protein>
    <submittedName>
        <fullName evidence="13">CNNM domain-containing protein</fullName>
    </submittedName>
</protein>
<feature type="transmembrane region" description="Helical" evidence="10">
    <location>
        <begin position="56"/>
        <end position="77"/>
    </location>
</feature>
<evidence type="ECO:0000313" key="13">
    <source>
        <dbReference type="EMBL" id="WKW15209.1"/>
    </source>
</evidence>
<name>A0AA49Q7Y5_9BACT</name>
<feature type="transmembrane region" description="Helical" evidence="10">
    <location>
        <begin position="84"/>
        <end position="104"/>
    </location>
</feature>
<keyword evidence="3" id="KW-1003">Cell membrane</keyword>
<organism evidence="13 14">
    <name type="scientific">Pseudogemmatithrix spongiicola</name>
    <dbReference type="NCBI Taxonomy" id="3062599"/>
    <lineage>
        <taxon>Bacteria</taxon>
        <taxon>Pseudomonadati</taxon>
        <taxon>Gemmatimonadota</taxon>
        <taxon>Gemmatimonadia</taxon>
        <taxon>Gemmatimonadales</taxon>
        <taxon>Gemmatimonadaceae</taxon>
        <taxon>Pseudogemmatithrix</taxon>
    </lineage>
</organism>
<dbReference type="PROSITE" id="PS51371">
    <property type="entry name" value="CBS"/>
    <property type="match status" value="1"/>
</dbReference>
<dbReference type="Pfam" id="PF01595">
    <property type="entry name" value="CNNM"/>
    <property type="match status" value="1"/>
</dbReference>
<evidence type="ECO:0000256" key="5">
    <source>
        <dbReference type="ARBA" id="ARBA00022737"/>
    </source>
</evidence>
<accession>A0AA49JUW1</accession>
<dbReference type="Proteomes" id="UP001229955">
    <property type="component" value="Chromosome"/>
</dbReference>
<proteinExistence type="inferred from homology"/>
<keyword evidence="6 10" id="KW-1133">Transmembrane helix</keyword>
<keyword evidence="14" id="KW-1185">Reference proteome</keyword>
<dbReference type="KEGG" id="pspc:Strain318_001585"/>
<dbReference type="GO" id="GO:0005886">
    <property type="term" value="C:plasma membrane"/>
    <property type="evidence" value="ECO:0007669"/>
    <property type="project" value="UniProtKB-SubCell"/>
</dbReference>
<keyword evidence="8 10" id="KW-0472">Membrane</keyword>
<sequence length="320" mass="34288">MSSLWPLILLVGVVGVLTTAATALRTVSRIWLRHWAEQRLAGAGTAALYLERPQRLLIAAGAGIAGTVYTLGAVLGLQQGDRGFSLAQTLVVAAAMLLVFGQLVPRAIARRWPAESLPVVLPLLRVVEGLTQPLARVAMRLVSRWAGPSAAAPETPGDVLEDLLREGELEGVGAAEEREIISGVVEFGDTRVSAVMTARADIVAVERTARADHVAQLVAQSKYSRLPIYDGTIDHVVGMVTSWDVIARPEAPLRAPRPVAVATPDEPCHALMTRMLRDRRHLAIVRGAAGETLGLVTLEDLVEEFVGEIQDEHDDPVTDA</sequence>
<dbReference type="AlphaFoldDB" id="A0AA49Q7Y5"/>
<keyword evidence="7 9" id="KW-0129">CBS domain</keyword>
<evidence type="ECO:0000256" key="1">
    <source>
        <dbReference type="ARBA" id="ARBA00004651"/>
    </source>
</evidence>
<keyword evidence="4 10" id="KW-0812">Transmembrane</keyword>
<dbReference type="InterPro" id="IPR000644">
    <property type="entry name" value="CBS_dom"/>
</dbReference>
<feature type="domain" description="CBS" evidence="11">
    <location>
        <begin position="196"/>
        <end position="257"/>
    </location>
</feature>
<evidence type="ECO:0000256" key="9">
    <source>
        <dbReference type="PROSITE-ProRule" id="PRU00703"/>
    </source>
</evidence>
<dbReference type="EMBL" id="CP130612">
    <property type="protein sequence ID" value="WKW12302.1"/>
    <property type="molecule type" value="Genomic_DNA"/>
</dbReference>
<dbReference type="SUPFAM" id="SSF54631">
    <property type="entry name" value="CBS-domain pair"/>
    <property type="match status" value="1"/>
</dbReference>
<evidence type="ECO:0000256" key="10">
    <source>
        <dbReference type="SAM" id="Phobius"/>
    </source>
</evidence>
<evidence type="ECO:0000313" key="14">
    <source>
        <dbReference type="Proteomes" id="UP001229955"/>
    </source>
</evidence>
<evidence type="ECO:0000256" key="6">
    <source>
        <dbReference type="ARBA" id="ARBA00022989"/>
    </source>
</evidence>
<evidence type="ECO:0000259" key="11">
    <source>
        <dbReference type="PROSITE" id="PS51371"/>
    </source>
</evidence>
<dbReference type="CDD" id="cd04590">
    <property type="entry name" value="CBS_pair_CorC_HlyC_assoc"/>
    <property type="match status" value="1"/>
</dbReference>
<dbReference type="Gene3D" id="3.10.580.10">
    <property type="entry name" value="CBS-domain"/>
    <property type="match status" value="1"/>
</dbReference>
<accession>A0AA49Q7Y5</accession>
<dbReference type="PANTHER" id="PTHR22777">
    <property type="entry name" value="HEMOLYSIN-RELATED"/>
    <property type="match status" value="1"/>
</dbReference>
<evidence type="ECO:0000256" key="7">
    <source>
        <dbReference type="ARBA" id="ARBA00023122"/>
    </source>
</evidence>
<dbReference type="InterPro" id="IPR002550">
    <property type="entry name" value="CNNM"/>
</dbReference>
<evidence type="ECO:0000256" key="2">
    <source>
        <dbReference type="ARBA" id="ARBA00006337"/>
    </source>
</evidence>
<dbReference type="Pfam" id="PF00571">
    <property type="entry name" value="CBS"/>
    <property type="match status" value="2"/>
</dbReference>
<dbReference type="EMBL" id="CP130613">
    <property type="protein sequence ID" value="WKW15209.1"/>
    <property type="molecule type" value="Genomic_DNA"/>
</dbReference>
<comment type="similarity">
    <text evidence="2">Belongs to the UPF0053 family.</text>
</comment>
<evidence type="ECO:0000256" key="8">
    <source>
        <dbReference type="ARBA" id="ARBA00023136"/>
    </source>
</evidence>